<dbReference type="EMBL" id="JAZAVJ010000279">
    <property type="protein sequence ID" value="KAK7402823.1"/>
    <property type="molecule type" value="Genomic_DNA"/>
</dbReference>
<feature type="region of interest" description="Disordered" evidence="1">
    <location>
        <begin position="1"/>
        <end position="95"/>
    </location>
</feature>
<proteinExistence type="predicted"/>
<evidence type="ECO:0000313" key="2">
    <source>
        <dbReference type="EMBL" id="KAK7402823.1"/>
    </source>
</evidence>
<evidence type="ECO:0000256" key="1">
    <source>
        <dbReference type="SAM" id="MobiDB-lite"/>
    </source>
</evidence>
<keyword evidence="3" id="KW-1185">Reference proteome</keyword>
<evidence type="ECO:0000313" key="3">
    <source>
        <dbReference type="Proteomes" id="UP001498476"/>
    </source>
</evidence>
<dbReference type="Proteomes" id="UP001498476">
    <property type="component" value="Unassembled WGS sequence"/>
</dbReference>
<sequence length="480" mass="54406">MSSLEDGPFEPHEEDRPLPAYGPAQSCGDSYSASLRPPSSLLIERDPSSPSLSERDVRAQDEREMPGSSPTSPTRRASEPAALLSSFGHPQPACSSFATTLDNEGTCDLLGHETREPRDPDKPINVSKNHFDSPLPLDDSALLDLPPFDYQYPPHSRDDFPDSDKALFERMNTSKSLPVEKLLEKYSDEGAHLIDFLAGQEQSREESYAPVFEARTHADSVLCRFLRENRQKSVAARRSRASEGQGRLRPPSPPPLTPAQQEVMRNLETELVYRMEDVSINHAESEGAIAGFFTYKWDGADQRPPEHVRQVLYESGGLDKRLFRTRLIADPAVGEESWLDGFRKPEETSQYQEPLDSIWDTTRAAYNKAFRAHWHPEPPPPRTPATEYETQRTPILEAKGHSSGPPPVVVPEWFPIFMTYKILDPRRGSQASHFKQLLNIIHHLEWRCKHPPITKPQKWEKEWHEPSSLWDTPVRQRSGG</sequence>
<protein>
    <submittedName>
        <fullName evidence="2">Uncharacterized protein</fullName>
    </submittedName>
</protein>
<gene>
    <name evidence="2" type="ORF">QQX98_011415</name>
</gene>
<reference evidence="2 3" key="1">
    <citation type="journal article" date="2025" name="Microbiol. Resour. Announc.">
        <title>Draft genome sequences for Neonectria magnoliae and Neonectria punicea, canker pathogens of Liriodendron tulipifera and Acer saccharum in West Virginia.</title>
        <authorList>
            <person name="Petronek H.M."/>
            <person name="Kasson M.T."/>
            <person name="Metheny A.M."/>
            <person name="Stauder C.M."/>
            <person name="Lovett B."/>
            <person name="Lynch S.C."/>
            <person name="Garnas J.R."/>
            <person name="Kasson L.R."/>
            <person name="Stajich J.E."/>
        </authorList>
    </citation>
    <scope>NUCLEOTIDE SEQUENCE [LARGE SCALE GENOMIC DNA]</scope>
    <source>
        <strain evidence="2 3">NRRL 64653</strain>
    </source>
</reference>
<comment type="caution">
    <text evidence="2">The sequence shown here is derived from an EMBL/GenBank/DDBJ whole genome shotgun (WGS) entry which is preliminary data.</text>
</comment>
<feature type="compositionally biased region" description="Basic and acidic residues" evidence="1">
    <location>
        <begin position="43"/>
        <end position="65"/>
    </location>
</feature>
<feature type="region of interest" description="Disordered" evidence="1">
    <location>
        <begin position="234"/>
        <end position="260"/>
    </location>
</feature>
<organism evidence="2 3">
    <name type="scientific">Neonectria punicea</name>
    <dbReference type="NCBI Taxonomy" id="979145"/>
    <lineage>
        <taxon>Eukaryota</taxon>
        <taxon>Fungi</taxon>
        <taxon>Dikarya</taxon>
        <taxon>Ascomycota</taxon>
        <taxon>Pezizomycotina</taxon>
        <taxon>Sordariomycetes</taxon>
        <taxon>Hypocreomycetidae</taxon>
        <taxon>Hypocreales</taxon>
        <taxon>Nectriaceae</taxon>
        <taxon>Neonectria</taxon>
    </lineage>
</organism>
<name>A0ABR1GLR3_9HYPO</name>
<feature type="region of interest" description="Disordered" evidence="1">
    <location>
        <begin position="457"/>
        <end position="480"/>
    </location>
</feature>
<accession>A0ABR1GLR3</accession>